<dbReference type="AlphaFoldDB" id="A0AAV4AMT9"/>
<dbReference type="Proteomes" id="UP000735302">
    <property type="component" value="Unassembled WGS sequence"/>
</dbReference>
<evidence type="ECO:0000313" key="2">
    <source>
        <dbReference type="Proteomes" id="UP000735302"/>
    </source>
</evidence>
<sequence>MATKYEGIRRAAQLGILRRMDIKGQRLRNGKRTKSMRSKLEGHGMNSHANLRFCSTECPGVFTLRHTELRTVLIRIRKVLARKTLLLTYLHLRGDLHRKFGLKGGLLNLFYLSACLTWRTGELPHAWRRVNLVPILKQGRCTTAAKSYRPKSLTSVISKTMEPMMNARLYHYLEQSACLDKFQSGSRRQTTVNQFVHFTQTVINLTHSKQSPTL</sequence>
<evidence type="ECO:0000313" key="1">
    <source>
        <dbReference type="EMBL" id="GFO12476.1"/>
    </source>
</evidence>
<keyword evidence="1" id="KW-0808">Transferase</keyword>
<proteinExistence type="predicted"/>
<name>A0AAV4AMT9_9GAST</name>
<keyword evidence="1" id="KW-0695">RNA-directed DNA polymerase</keyword>
<gene>
    <name evidence="1" type="ORF">PoB_003898100</name>
</gene>
<protein>
    <submittedName>
        <fullName evidence="1">RNA-directed DNA polymerase from mobile element jockey</fullName>
    </submittedName>
</protein>
<dbReference type="EMBL" id="BLXT01004423">
    <property type="protein sequence ID" value="GFO12476.1"/>
    <property type="molecule type" value="Genomic_DNA"/>
</dbReference>
<organism evidence="1 2">
    <name type="scientific">Plakobranchus ocellatus</name>
    <dbReference type="NCBI Taxonomy" id="259542"/>
    <lineage>
        <taxon>Eukaryota</taxon>
        <taxon>Metazoa</taxon>
        <taxon>Spiralia</taxon>
        <taxon>Lophotrochozoa</taxon>
        <taxon>Mollusca</taxon>
        <taxon>Gastropoda</taxon>
        <taxon>Heterobranchia</taxon>
        <taxon>Euthyneura</taxon>
        <taxon>Panpulmonata</taxon>
        <taxon>Sacoglossa</taxon>
        <taxon>Placobranchoidea</taxon>
        <taxon>Plakobranchidae</taxon>
        <taxon>Plakobranchus</taxon>
    </lineage>
</organism>
<accession>A0AAV4AMT9</accession>
<keyword evidence="2" id="KW-1185">Reference proteome</keyword>
<dbReference type="GO" id="GO:0003964">
    <property type="term" value="F:RNA-directed DNA polymerase activity"/>
    <property type="evidence" value="ECO:0007669"/>
    <property type="project" value="UniProtKB-KW"/>
</dbReference>
<reference evidence="1 2" key="1">
    <citation type="journal article" date="2021" name="Elife">
        <title>Chloroplast acquisition without the gene transfer in kleptoplastic sea slugs, Plakobranchus ocellatus.</title>
        <authorList>
            <person name="Maeda T."/>
            <person name="Takahashi S."/>
            <person name="Yoshida T."/>
            <person name="Shimamura S."/>
            <person name="Takaki Y."/>
            <person name="Nagai Y."/>
            <person name="Toyoda A."/>
            <person name="Suzuki Y."/>
            <person name="Arimoto A."/>
            <person name="Ishii H."/>
            <person name="Satoh N."/>
            <person name="Nishiyama T."/>
            <person name="Hasebe M."/>
            <person name="Maruyama T."/>
            <person name="Minagawa J."/>
            <person name="Obokata J."/>
            <person name="Shigenobu S."/>
        </authorList>
    </citation>
    <scope>NUCLEOTIDE SEQUENCE [LARGE SCALE GENOMIC DNA]</scope>
</reference>
<keyword evidence="1" id="KW-0548">Nucleotidyltransferase</keyword>
<comment type="caution">
    <text evidence="1">The sequence shown here is derived from an EMBL/GenBank/DDBJ whole genome shotgun (WGS) entry which is preliminary data.</text>
</comment>